<gene>
    <name evidence="2" type="ORF">GCM10023172_18080</name>
</gene>
<evidence type="ECO:0000256" key="1">
    <source>
        <dbReference type="SAM" id="MobiDB-lite"/>
    </source>
</evidence>
<dbReference type="EMBL" id="BAABGQ010000006">
    <property type="protein sequence ID" value="GAA4499466.1"/>
    <property type="molecule type" value="Genomic_DNA"/>
</dbReference>
<proteinExistence type="predicted"/>
<comment type="caution">
    <text evidence="2">The sequence shown here is derived from an EMBL/GenBank/DDBJ whole genome shotgun (WGS) entry which is preliminary data.</text>
</comment>
<evidence type="ECO:0000313" key="3">
    <source>
        <dbReference type="Proteomes" id="UP001501243"/>
    </source>
</evidence>
<accession>A0ABP8QAR7</accession>
<feature type="region of interest" description="Disordered" evidence="1">
    <location>
        <begin position="1"/>
        <end position="22"/>
    </location>
</feature>
<dbReference type="RefSeq" id="WP_208131462.1">
    <property type="nucleotide sequence ID" value="NZ_BAABGQ010000006.1"/>
</dbReference>
<sequence length="66" mass="7420">MSSNATNRRAAQQARARRRALTPSDQDMQLLSSYVFGHITLEEANELLHERGPFIIAICDYELATA</sequence>
<name>A0ABP8QAR7_9BACT</name>
<evidence type="ECO:0000313" key="2">
    <source>
        <dbReference type="EMBL" id="GAA4499466.1"/>
    </source>
</evidence>
<reference evidence="3" key="1">
    <citation type="journal article" date="2019" name="Int. J. Syst. Evol. Microbiol.">
        <title>The Global Catalogue of Microorganisms (GCM) 10K type strain sequencing project: providing services to taxonomists for standard genome sequencing and annotation.</title>
        <authorList>
            <consortium name="The Broad Institute Genomics Platform"/>
            <consortium name="The Broad Institute Genome Sequencing Center for Infectious Disease"/>
            <person name="Wu L."/>
            <person name="Ma J."/>
        </authorList>
    </citation>
    <scope>NUCLEOTIDE SEQUENCE [LARGE SCALE GENOMIC DNA]</scope>
    <source>
        <strain evidence="3">JCM 17841</strain>
    </source>
</reference>
<keyword evidence="3" id="KW-1185">Reference proteome</keyword>
<dbReference type="Proteomes" id="UP001501243">
    <property type="component" value="Unassembled WGS sequence"/>
</dbReference>
<organism evidence="2 3">
    <name type="scientific">Hymenobacter ginsengisoli</name>
    <dbReference type="NCBI Taxonomy" id="1051626"/>
    <lineage>
        <taxon>Bacteria</taxon>
        <taxon>Pseudomonadati</taxon>
        <taxon>Bacteroidota</taxon>
        <taxon>Cytophagia</taxon>
        <taxon>Cytophagales</taxon>
        <taxon>Hymenobacteraceae</taxon>
        <taxon>Hymenobacter</taxon>
    </lineage>
</organism>
<protein>
    <submittedName>
        <fullName evidence="2">Uncharacterized protein</fullName>
    </submittedName>
</protein>